<evidence type="ECO:0000256" key="3">
    <source>
        <dbReference type="ARBA" id="ARBA00022571"/>
    </source>
</evidence>
<keyword evidence="10" id="KW-1185">Reference proteome</keyword>
<dbReference type="InterPro" id="IPR029419">
    <property type="entry name" value="Arg_succ_lyase_C"/>
</dbReference>
<evidence type="ECO:0000256" key="2">
    <source>
        <dbReference type="ARBA" id="ARBA00012338"/>
    </source>
</evidence>
<evidence type="ECO:0000256" key="1">
    <source>
        <dbReference type="ARBA" id="ARBA00004941"/>
    </source>
</evidence>
<dbReference type="InterPro" id="IPR009049">
    <property type="entry name" value="Argininosuccinate_lyase"/>
</dbReference>
<dbReference type="FunFam" id="1.10.40.30:FF:000001">
    <property type="entry name" value="Argininosuccinate lyase"/>
    <property type="match status" value="1"/>
</dbReference>
<evidence type="ECO:0000256" key="6">
    <source>
        <dbReference type="HAMAP-Rule" id="MF_00006"/>
    </source>
</evidence>
<dbReference type="PANTHER" id="PTHR43814:SF1">
    <property type="entry name" value="ARGININOSUCCINATE LYASE"/>
    <property type="match status" value="1"/>
</dbReference>
<reference evidence="9 10" key="1">
    <citation type="submission" date="2016-10" db="EMBL/GenBank/DDBJ databases">
        <authorList>
            <person name="de Groot N.N."/>
        </authorList>
    </citation>
    <scope>NUCLEOTIDE SEQUENCE [LARGE SCALE GENOMIC DNA]</scope>
    <source>
        <strain evidence="9 10">DSM 2784</strain>
    </source>
</reference>
<dbReference type="UniPathway" id="UPA00068">
    <property type="reaction ID" value="UER00114"/>
</dbReference>
<dbReference type="PANTHER" id="PTHR43814">
    <property type="entry name" value="ARGININOSUCCINATE LYASE"/>
    <property type="match status" value="1"/>
</dbReference>
<dbReference type="InterPro" id="IPR024083">
    <property type="entry name" value="Fumarase/histidase_N"/>
</dbReference>
<dbReference type="SUPFAM" id="SSF48557">
    <property type="entry name" value="L-aspartase-like"/>
    <property type="match status" value="1"/>
</dbReference>
<comment type="similarity">
    <text evidence="6">Belongs to the lyase 1 family. Argininosuccinate lyase subfamily.</text>
</comment>
<dbReference type="EMBL" id="FMWL01000001">
    <property type="protein sequence ID" value="SCZ76021.1"/>
    <property type="molecule type" value="Genomic_DNA"/>
</dbReference>
<dbReference type="PRINTS" id="PR00145">
    <property type="entry name" value="ARGSUCLYASE"/>
</dbReference>
<keyword evidence="4 6" id="KW-0028">Amino-acid biosynthesis</keyword>
<keyword evidence="3 6" id="KW-0055">Arginine biosynthesis</keyword>
<gene>
    <name evidence="6" type="primary">argH</name>
    <name evidence="9" type="ORF">SAMN03080599_00029</name>
</gene>
<dbReference type="PROSITE" id="PS00163">
    <property type="entry name" value="FUMARATE_LYASES"/>
    <property type="match status" value="1"/>
</dbReference>
<dbReference type="InterPro" id="IPR020557">
    <property type="entry name" value="Fumarate_lyase_CS"/>
</dbReference>
<evidence type="ECO:0000259" key="7">
    <source>
        <dbReference type="Pfam" id="PF00206"/>
    </source>
</evidence>
<dbReference type="STRING" id="1120920.SAMN03080599_00029"/>
<evidence type="ECO:0000256" key="5">
    <source>
        <dbReference type="ARBA" id="ARBA00023239"/>
    </source>
</evidence>
<dbReference type="InterPro" id="IPR000362">
    <property type="entry name" value="Fumarate_lyase_fam"/>
</dbReference>
<dbReference type="Pfam" id="PF00206">
    <property type="entry name" value="Lyase_1"/>
    <property type="match status" value="1"/>
</dbReference>
<evidence type="ECO:0000256" key="4">
    <source>
        <dbReference type="ARBA" id="ARBA00022605"/>
    </source>
</evidence>
<dbReference type="Gene3D" id="1.10.275.10">
    <property type="entry name" value="Fumarase/aspartase (N-terminal domain)"/>
    <property type="match status" value="1"/>
</dbReference>
<dbReference type="RefSeq" id="WP_092588864.1">
    <property type="nucleotide sequence ID" value="NZ_FMWL01000001.1"/>
</dbReference>
<accession>A0A1G5RRG2</accession>
<evidence type="ECO:0000313" key="10">
    <source>
        <dbReference type="Proteomes" id="UP000199208"/>
    </source>
</evidence>
<comment type="pathway">
    <text evidence="1 6">Amino-acid biosynthesis; L-arginine biosynthesis; L-arginine from L-ornithine and carbamoyl phosphate: step 3/3.</text>
</comment>
<dbReference type="HAMAP" id="MF_00006">
    <property type="entry name" value="Arg_succ_lyase"/>
    <property type="match status" value="1"/>
</dbReference>
<dbReference type="Gene3D" id="1.10.40.30">
    <property type="entry name" value="Fumarase/aspartase (C-terminal domain)"/>
    <property type="match status" value="1"/>
</dbReference>
<dbReference type="CDD" id="cd01359">
    <property type="entry name" value="Argininosuccinate_lyase"/>
    <property type="match status" value="1"/>
</dbReference>
<dbReference type="NCBIfam" id="TIGR00838">
    <property type="entry name" value="argH"/>
    <property type="match status" value="1"/>
</dbReference>
<dbReference type="GO" id="GO:0004056">
    <property type="term" value="F:argininosuccinate lyase activity"/>
    <property type="evidence" value="ECO:0007669"/>
    <property type="project" value="UniProtKB-UniRule"/>
</dbReference>
<evidence type="ECO:0000313" key="9">
    <source>
        <dbReference type="EMBL" id="SCZ76021.1"/>
    </source>
</evidence>
<dbReference type="Pfam" id="PF14698">
    <property type="entry name" value="ASL_C2"/>
    <property type="match status" value="1"/>
</dbReference>
<proteinExistence type="inferred from homology"/>
<dbReference type="GO" id="GO:0005829">
    <property type="term" value="C:cytosol"/>
    <property type="evidence" value="ECO:0007669"/>
    <property type="project" value="TreeGrafter"/>
</dbReference>
<dbReference type="OrthoDB" id="9769623at2"/>
<protein>
    <recommendedName>
        <fullName evidence="2 6">Argininosuccinate lyase</fullName>
        <shortName evidence="6">ASAL</shortName>
        <ecNumber evidence="2 6">4.3.2.1</ecNumber>
    </recommendedName>
    <alternativeName>
        <fullName evidence="6">Arginosuccinase</fullName>
    </alternativeName>
</protein>
<name>A0A1G5RRG2_9FIRM</name>
<keyword evidence="5 6" id="KW-0456">Lyase</keyword>
<keyword evidence="6" id="KW-0963">Cytoplasm</keyword>
<feature type="domain" description="Fumarate lyase N-terminal" evidence="7">
    <location>
        <begin position="7"/>
        <end position="301"/>
    </location>
</feature>
<dbReference type="GO" id="GO:0042450">
    <property type="term" value="P:L-arginine biosynthetic process via ornithine"/>
    <property type="evidence" value="ECO:0007669"/>
    <property type="project" value="UniProtKB-UniRule"/>
</dbReference>
<dbReference type="InterPro" id="IPR008948">
    <property type="entry name" value="L-Aspartase-like"/>
</dbReference>
<dbReference type="PRINTS" id="PR00149">
    <property type="entry name" value="FUMRATELYASE"/>
</dbReference>
<dbReference type="EC" id="4.3.2.1" evidence="2 6"/>
<dbReference type="FunFam" id="1.20.200.10:FF:000015">
    <property type="entry name" value="argininosuccinate lyase isoform X2"/>
    <property type="match status" value="1"/>
</dbReference>
<dbReference type="Proteomes" id="UP000199208">
    <property type="component" value="Unassembled WGS sequence"/>
</dbReference>
<organism evidence="9 10">
    <name type="scientific">Acidaminobacter hydrogenoformans DSM 2784</name>
    <dbReference type="NCBI Taxonomy" id="1120920"/>
    <lineage>
        <taxon>Bacteria</taxon>
        <taxon>Bacillati</taxon>
        <taxon>Bacillota</taxon>
        <taxon>Clostridia</taxon>
        <taxon>Peptostreptococcales</taxon>
        <taxon>Acidaminobacteraceae</taxon>
        <taxon>Acidaminobacter</taxon>
    </lineage>
</organism>
<evidence type="ECO:0000259" key="8">
    <source>
        <dbReference type="Pfam" id="PF14698"/>
    </source>
</evidence>
<comment type="catalytic activity">
    <reaction evidence="6">
        <text>2-(N(omega)-L-arginino)succinate = fumarate + L-arginine</text>
        <dbReference type="Rhea" id="RHEA:24020"/>
        <dbReference type="ChEBI" id="CHEBI:29806"/>
        <dbReference type="ChEBI" id="CHEBI:32682"/>
        <dbReference type="ChEBI" id="CHEBI:57472"/>
        <dbReference type="EC" id="4.3.2.1"/>
    </reaction>
</comment>
<comment type="subcellular location">
    <subcellularLocation>
        <location evidence="6">Cytoplasm</location>
    </subcellularLocation>
</comment>
<dbReference type="AlphaFoldDB" id="A0A1G5RRG2"/>
<dbReference type="InterPro" id="IPR022761">
    <property type="entry name" value="Fumarate_lyase_N"/>
</dbReference>
<feature type="domain" description="Argininosuccinate lyase C-terminal" evidence="8">
    <location>
        <begin position="364"/>
        <end position="418"/>
    </location>
</feature>
<dbReference type="Gene3D" id="1.20.200.10">
    <property type="entry name" value="Fumarase/aspartase (Central domain)"/>
    <property type="match status" value="1"/>
</dbReference>
<sequence>MSNLWGGRFSKQMTHYTADYNESISFDHKLYKYSIMGSAAHVKMLARQGIVSDEVCAQIQSGLKAVEKKLDQNEVEFSILDEDIMMIIEKALIEEIGDAGKYLHTARSRNDQNALDEALFLREAVKKTIGHLKDLLEVIVNKAEEEAHKIMPGFTHLQHAQPITVGFYYMAHFQGLRRDLERLQESLKRLNVNPLGACALAGTTLPTDRHYTTALLGFAAPSENAMDTVANRDGIAEYLFNAALCMTHLSGFAEEIIVFNSQEFNFITLEDSFCTGSSIMPQKKNPDIAELVRGKAGRAIGNLVTLLTVLKGTFLTLNKDYQEDKEALFDSIHTLDRTLFIFARMLEQMTFNEAVLKAQLKKGFIEATDIAEFLVVNGIPFREAHEIVGELVKHCEQQGKAFAEVVKEDLIHVGFPVELNDLSQFTVESCIEKRNSFGGTSYDEVERQIRNAKAFLSRI</sequence>